<protein>
    <submittedName>
        <fullName evidence="1">Uncharacterized protein</fullName>
    </submittedName>
</protein>
<proteinExistence type="predicted"/>
<accession>A0A450ZRV3</accession>
<gene>
    <name evidence="1" type="ORF">BECKTUN1418D_GA0071000_10476</name>
</gene>
<reference evidence="1" key="1">
    <citation type="submission" date="2019-02" db="EMBL/GenBank/DDBJ databases">
        <authorList>
            <person name="Gruber-Vodicka R. H."/>
            <person name="Seah K. B. B."/>
        </authorList>
    </citation>
    <scope>NUCLEOTIDE SEQUENCE</scope>
    <source>
        <strain evidence="1">BECK_BY1</strain>
    </source>
</reference>
<name>A0A450ZRV3_9GAMM</name>
<evidence type="ECO:0000313" key="1">
    <source>
        <dbReference type="EMBL" id="VFK56438.1"/>
    </source>
</evidence>
<dbReference type="AlphaFoldDB" id="A0A450ZRV3"/>
<organism evidence="1">
    <name type="scientific">Candidatus Kentrum sp. TUN</name>
    <dbReference type="NCBI Taxonomy" id="2126343"/>
    <lineage>
        <taxon>Bacteria</taxon>
        <taxon>Pseudomonadati</taxon>
        <taxon>Pseudomonadota</taxon>
        <taxon>Gammaproteobacteria</taxon>
        <taxon>Candidatus Kentrum</taxon>
    </lineage>
</organism>
<dbReference type="EMBL" id="CAADFX010000047">
    <property type="protein sequence ID" value="VFK56438.1"/>
    <property type="molecule type" value="Genomic_DNA"/>
</dbReference>
<sequence length="86" mass="10142">MEIKIKLTINGLKVKINVNTLIIEEKRFPFEEGELSKETELIEGLKKVELKSQPNGLKKKILNQVFKFIKWSVLKLGWIVRWNYLS</sequence>